<dbReference type="Proteomes" id="UP000619457">
    <property type="component" value="Unassembled WGS sequence"/>
</dbReference>
<dbReference type="PANTHER" id="PTHR40254:SF1">
    <property type="entry name" value="BLR0577 PROTEIN"/>
    <property type="match status" value="1"/>
</dbReference>
<gene>
    <name evidence="2" type="ORF">GCM10007049_25580</name>
</gene>
<dbReference type="RefSeq" id="WP_018474767.1">
    <property type="nucleotide sequence ID" value="NZ_BMWX01000004.1"/>
</dbReference>
<sequence length="605" mass="68223">MVRYKNDRVMNPSIFNIAIVGLGPKGFYAFERLVAQLKARQITQPIAIHLFNQNEFFGAGNIYRDDQPPYLIMNYANKNINCWTDELPKAITDSTLSFVDWLQSKTDDAKEHLEESFASRAKVGTYLMEGFAQIEEHLPDTISLVKHITTVRSIEKCGEKYQIASDNNGKNSLPLFDRILLSTGHLGSGAGFEEHKEMGPSIDFIYPCTQALGHIDPGARVAIKGFGLTCIDAVLALTEGREGRFESTESGKMTYIPSGKEPLQMFPYSRTGLPMMPRTGVSEDNHPLYILTEKRMSSLQGSRPVSFEQDILPWIIEECRFAYYRVLFKENAREFMFSSDFEFLNQQIDAFHNDFPELEKFHWDSLLDPFLHQTSLNHSEVSSYIEKLINAAEKGPDQSPLNAAFATWRKISRGFNEIYSFGGLDAPSHRLFDQHYFGLFNRISYGPPVQNMKKILALAEAGIVDFTFLRGSSFIVSDALGAYGILEGNQQLMQAIDFHINAQIPRNNKSNTPGKLHQSLLEKGLGRKFLNDQNGHYCPGALDIDVQGKVIAQDGMVQQGITLYGTPTEGLTYDNDTLSRSRNNFASLWAEEVAHEIEKKELVNN</sequence>
<keyword evidence="3" id="KW-1185">Reference proteome</keyword>
<dbReference type="AlphaFoldDB" id="A0A918Q419"/>
<accession>A0A918Q419</accession>
<reference evidence="2" key="1">
    <citation type="journal article" date="2014" name="Int. J. Syst. Evol. Microbiol.">
        <title>Complete genome sequence of Corynebacterium casei LMG S-19264T (=DSM 44701T), isolated from a smear-ripened cheese.</title>
        <authorList>
            <consortium name="US DOE Joint Genome Institute (JGI-PGF)"/>
            <person name="Walter F."/>
            <person name="Albersmeier A."/>
            <person name="Kalinowski J."/>
            <person name="Ruckert C."/>
        </authorList>
    </citation>
    <scope>NUCLEOTIDE SEQUENCE</scope>
    <source>
        <strain evidence="2">KCTC 12368</strain>
    </source>
</reference>
<dbReference type="InterPro" id="IPR052189">
    <property type="entry name" value="L-asp_N-monooxygenase_NS-form"/>
</dbReference>
<comment type="caution">
    <text evidence="2">The sequence shown here is derived from an EMBL/GenBank/DDBJ whole genome shotgun (WGS) entry which is preliminary data.</text>
</comment>
<feature type="domain" description="FAD-dependent urate hydroxylase HpyO/Asp monooxygenase CreE-like FAD/NAD(P)-binding" evidence="1">
    <location>
        <begin position="18"/>
        <end position="185"/>
    </location>
</feature>
<dbReference type="Pfam" id="PF13454">
    <property type="entry name" value="NAD_binding_9"/>
    <property type="match status" value="1"/>
</dbReference>
<organism evidence="2 3">
    <name type="scientific">Echinicola pacifica</name>
    <dbReference type="NCBI Taxonomy" id="346377"/>
    <lineage>
        <taxon>Bacteria</taxon>
        <taxon>Pseudomonadati</taxon>
        <taxon>Bacteroidota</taxon>
        <taxon>Cytophagia</taxon>
        <taxon>Cytophagales</taxon>
        <taxon>Cyclobacteriaceae</taxon>
        <taxon>Echinicola</taxon>
    </lineage>
</organism>
<dbReference type="PANTHER" id="PTHR40254">
    <property type="entry name" value="BLR0577 PROTEIN"/>
    <property type="match status" value="1"/>
</dbReference>
<protein>
    <submittedName>
        <fullName evidence="2">FAD(NAD)-dependent oxidoreductase</fullName>
    </submittedName>
</protein>
<evidence type="ECO:0000313" key="3">
    <source>
        <dbReference type="Proteomes" id="UP000619457"/>
    </source>
</evidence>
<reference evidence="2" key="2">
    <citation type="submission" date="2020-09" db="EMBL/GenBank/DDBJ databases">
        <authorList>
            <person name="Sun Q."/>
            <person name="Kim S."/>
        </authorList>
    </citation>
    <scope>NUCLEOTIDE SEQUENCE</scope>
    <source>
        <strain evidence="2">KCTC 12368</strain>
    </source>
</reference>
<dbReference type="InterPro" id="IPR038732">
    <property type="entry name" value="HpyO/CreE_NAD-binding"/>
</dbReference>
<evidence type="ECO:0000313" key="2">
    <source>
        <dbReference type="EMBL" id="GGZ31355.1"/>
    </source>
</evidence>
<name>A0A918Q419_9BACT</name>
<evidence type="ECO:0000259" key="1">
    <source>
        <dbReference type="Pfam" id="PF13454"/>
    </source>
</evidence>
<proteinExistence type="predicted"/>
<dbReference type="EMBL" id="BMWX01000004">
    <property type="protein sequence ID" value="GGZ31355.1"/>
    <property type="molecule type" value="Genomic_DNA"/>
</dbReference>